<organism evidence="5 6">
    <name type="scientific">Clostridium isatidis</name>
    <dbReference type="NCBI Taxonomy" id="182773"/>
    <lineage>
        <taxon>Bacteria</taxon>
        <taxon>Bacillati</taxon>
        <taxon>Bacillota</taxon>
        <taxon>Clostridia</taxon>
        <taxon>Eubacteriales</taxon>
        <taxon>Clostridiaceae</taxon>
        <taxon>Clostridium</taxon>
    </lineage>
</organism>
<dbReference type="RefSeq" id="WP_119865253.1">
    <property type="nucleotide sequence ID" value="NZ_CP016786.1"/>
</dbReference>
<evidence type="ECO:0000259" key="3">
    <source>
        <dbReference type="Pfam" id="PF01408"/>
    </source>
</evidence>
<feature type="domain" description="Cytidyltransferase-like" evidence="4">
    <location>
        <begin position="5"/>
        <end position="126"/>
    </location>
</feature>
<dbReference type="PANTHER" id="PTHR22604">
    <property type="entry name" value="OXIDOREDUCTASES"/>
    <property type="match status" value="1"/>
</dbReference>
<proteinExistence type="inferred from homology"/>
<dbReference type="Gene3D" id="3.40.50.620">
    <property type="entry name" value="HUPs"/>
    <property type="match status" value="1"/>
</dbReference>
<dbReference type="SUPFAM" id="SSF51735">
    <property type="entry name" value="NAD(P)-binding Rossmann-fold domains"/>
    <property type="match status" value="1"/>
</dbReference>
<protein>
    <submittedName>
        <fullName evidence="5">Glycerol-3-phosphate cytidylyltransferase</fullName>
    </submittedName>
</protein>
<dbReference type="InterPro" id="IPR036291">
    <property type="entry name" value="NAD(P)-bd_dom_sf"/>
</dbReference>
<keyword evidence="2" id="KW-0560">Oxidoreductase</keyword>
<dbReference type="KEGG" id="cia:BEN51_06365"/>
<dbReference type="InterPro" id="IPR000683">
    <property type="entry name" value="Gfo/Idh/MocA-like_OxRdtase_N"/>
</dbReference>
<comment type="similarity">
    <text evidence="1">Belongs to the Gfo/Idh/MocA family.</text>
</comment>
<dbReference type="OrthoDB" id="9802794at2"/>
<feature type="domain" description="Gfo/Idh/MocA-like oxidoreductase N-terminal" evidence="3">
    <location>
        <begin position="132"/>
        <end position="246"/>
    </location>
</feature>
<keyword evidence="6" id="KW-1185">Reference proteome</keyword>
<dbReference type="InterPro" id="IPR050984">
    <property type="entry name" value="Gfo/Idh/MocA_domain"/>
</dbReference>
<reference evidence="5 6" key="1">
    <citation type="submission" date="2016-08" db="EMBL/GenBank/DDBJ databases">
        <title>Complete Genome Sequence Of The Indigo Reducing Clostridium isatidis DSM15098.</title>
        <authorList>
            <person name="Little G.T."/>
            <person name="Minton N.P."/>
        </authorList>
    </citation>
    <scope>NUCLEOTIDE SEQUENCE [LARGE SCALE GENOMIC DNA]</scope>
    <source>
        <strain evidence="5 6">DSM 15098</strain>
    </source>
</reference>
<keyword evidence="5" id="KW-0808">Transferase</keyword>
<dbReference type="Gene3D" id="3.40.50.720">
    <property type="entry name" value="NAD(P)-binding Rossmann-like Domain"/>
    <property type="match status" value="1"/>
</dbReference>
<dbReference type="AlphaFoldDB" id="A0A343JC57"/>
<dbReference type="SUPFAM" id="SSF52374">
    <property type="entry name" value="Nucleotidylyl transferase"/>
    <property type="match status" value="1"/>
</dbReference>
<dbReference type="SUPFAM" id="SSF55347">
    <property type="entry name" value="Glyceraldehyde-3-phosphate dehydrogenase-like, C-terminal domain"/>
    <property type="match status" value="1"/>
</dbReference>
<gene>
    <name evidence="5" type="ORF">BEN51_06365</name>
</gene>
<dbReference type="NCBIfam" id="TIGR00125">
    <property type="entry name" value="cyt_tran_rel"/>
    <property type="match status" value="1"/>
</dbReference>
<dbReference type="Pfam" id="PF01467">
    <property type="entry name" value="CTP_transf_like"/>
    <property type="match status" value="1"/>
</dbReference>
<accession>A0A343JC57</accession>
<evidence type="ECO:0000259" key="4">
    <source>
        <dbReference type="Pfam" id="PF01467"/>
    </source>
</evidence>
<evidence type="ECO:0000313" key="6">
    <source>
        <dbReference type="Proteomes" id="UP000264883"/>
    </source>
</evidence>
<name>A0A343JC57_9CLOT</name>
<dbReference type="EMBL" id="CP016786">
    <property type="protein sequence ID" value="ASW43115.1"/>
    <property type="molecule type" value="Genomic_DNA"/>
</dbReference>
<evidence type="ECO:0000256" key="2">
    <source>
        <dbReference type="ARBA" id="ARBA00023002"/>
    </source>
</evidence>
<keyword evidence="5" id="KW-0548">Nucleotidyltransferase</keyword>
<sequence length="449" mass="51537">MKKVITYGSFDLFHYGHYNLLKRAKELGDYLIVGITTEQYDEYRGKLNVVDSLMERIENVKKTGFADEIIIEDHVGQKIEDIQKYDIDIFTVGSDWKGKFDFLKQYCEVVYLERTKGVSSTMLRQKNYKIVKLGVIGTGRIANRFVDEVKYVSGTNLEGVYNPNISSAKKFAEKFELNFYTDKIDEFLENIDAVYIASPHNTHYEYILKALKNNKHVLCEKPLVLDSKQAEEVYRIAAQNNLVLMEAIKTAYTPGFIKLLSIAKSGIIGEIKDVEAGFTKLVSGDIRELKVNENGGSVTELASYPLLAIIKLLGLNYTDLRFETFINSDGIDLYTKIYLKYRNSLATAKVGLGVKSEGELIISGTKGYIYVEAPWWKTKHFEVRYEDHENNEKFFYKFAGEGLRYELSNFISMINGNDKKKYRLTAEESISIVKIIENFIKRKNTNIIE</sequence>
<dbReference type="GO" id="GO:0000166">
    <property type="term" value="F:nucleotide binding"/>
    <property type="evidence" value="ECO:0007669"/>
    <property type="project" value="InterPro"/>
</dbReference>
<dbReference type="Pfam" id="PF01408">
    <property type="entry name" value="GFO_IDH_MocA"/>
    <property type="match status" value="1"/>
</dbReference>
<dbReference type="GO" id="GO:0016491">
    <property type="term" value="F:oxidoreductase activity"/>
    <property type="evidence" value="ECO:0007669"/>
    <property type="project" value="UniProtKB-KW"/>
</dbReference>
<dbReference type="GO" id="GO:0016779">
    <property type="term" value="F:nucleotidyltransferase activity"/>
    <property type="evidence" value="ECO:0007669"/>
    <property type="project" value="UniProtKB-KW"/>
</dbReference>
<dbReference type="Gene3D" id="3.30.360.10">
    <property type="entry name" value="Dihydrodipicolinate Reductase, domain 2"/>
    <property type="match status" value="1"/>
</dbReference>
<dbReference type="InterPro" id="IPR014729">
    <property type="entry name" value="Rossmann-like_a/b/a_fold"/>
</dbReference>
<evidence type="ECO:0000256" key="1">
    <source>
        <dbReference type="ARBA" id="ARBA00010928"/>
    </source>
</evidence>
<dbReference type="InterPro" id="IPR004821">
    <property type="entry name" value="Cyt_trans-like"/>
</dbReference>
<dbReference type="Proteomes" id="UP000264883">
    <property type="component" value="Chromosome"/>
</dbReference>
<dbReference type="PANTHER" id="PTHR22604:SF105">
    <property type="entry name" value="TRANS-1,2-DIHYDROBENZENE-1,2-DIOL DEHYDROGENASE"/>
    <property type="match status" value="1"/>
</dbReference>
<evidence type="ECO:0000313" key="5">
    <source>
        <dbReference type="EMBL" id="ASW43115.1"/>
    </source>
</evidence>